<dbReference type="EMBL" id="FNCV01000002">
    <property type="protein sequence ID" value="SDG71195.1"/>
    <property type="molecule type" value="Genomic_DNA"/>
</dbReference>
<dbReference type="Gene3D" id="3.40.50.300">
    <property type="entry name" value="P-loop containing nucleotide triphosphate hydrolases"/>
    <property type="match status" value="1"/>
</dbReference>
<reference evidence="3" key="1">
    <citation type="submission" date="2016-10" db="EMBL/GenBank/DDBJ databases">
        <authorList>
            <person name="Varghese N."/>
            <person name="Submissions S."/>
        </authorList>
    </citation>
    <scope>NUCLEOTIDE SEQUENCE [LARGE SCALE GENOMIC DNA]</scope>
    <source>
        <strain evidence="3">930I</strain>
    </source>
</reference>
<dbReference type="InterPro" id="IPR015223">
    <property type="entry name" value="MipZ"/>
</dbReference>
<sequence>MSAMPPITPPPADSAPHILVVGNEKGGTGKSTIAFHIAVALMDAGLPVATLDLDGRQGSLTRYIENRCGFEELRNAGLPIPLGHRSLAPSGDAMADARAVDHALAELTSAEGGGARVVVVDTPGSDSALSRRGHAWADTLITPLNDSLVDLDVLALVDVQSDRIVRPSHYAAMVWEAKQARAQADGGEIQWIVLRNRLSNLNAHNKREMARLLGQLGPRLGFTLIAGLSERVIFRELFLAGLTLLDLRRAGVGQSLTMSHITARNELRALLKAINLGRRVRHEGAPPMPRPPGAAPAARPALGGGAG</sequence>
<feature type="region of interest" description="Disordered" evidence="1">
    <location>
        <begin position="281"/>
        <end position="307"/>
    </location>
</feature>
<dbReference type="CDD" id="cd02042">
    <property type="entry name" value="ParAB_family"/>
    <property type="match status" value="1"/>
</dbReference>
<proteinExistence type="predicted"/>
<dbReference type="Pfam" id="PF09140">
    <property type="entry name" value="MipZ"/>
    <property type="match status" value="1"/>
</dbReference>
<dbReference type="PANTHER" id="PTHR13696:SF96">
    <property type="entry name" value="COBQ_COBB_MIND_PARA NUCLEOTIDE BINDING DOMAIN-CONTAINING PROTEIN"/>
    <property type="match status" value="1"/>
</dbReference>
<gene>
    <name evidence="2" type="ORF">SAMN05421742_102195</name>
</gene>
<keyword evidence="3" id="KW-1185">Reference proteome</keyword>
<accession>A0A1G7WGN6</accession>
<dbReference type="SUPFAM" id="SSF52540">
    <property type="entry name" value="P-loop containing nucleoside triphosphate hydrolases"/>
    <property type="match status" value="1"/>
</dbReference>
<dbReference type="AlphaFoldDB" id="A0A1G7WGN6"/>
<dbReference type="PANTHER" id="PTHR13696">
    <property type="entry name" value="P-LOOP CONTAINING NUCLEOSIDE TRIPHOSPHATE HYDROLASE"/>
    <property type="match status" value="1"/>
</dbReference>
<dbReference type="RefSeq" id="WP_281241284.1">
    <property type="nucleotide sequence ID" value="NZ_FNCV01000002.1"/>
</dbReference>
<dbReference type="InterPro" id="IPR027417">
    <property type="entry name" value="P-loop_NTPase"/>
</dbReference>
<evidence type="ECO:0000313" key="2">
    <source>
        <dbReference type="EMBL" id="SDG71195.1"/>
    </source>
</evidence>
<dbReference type="Proteomes" id="UP000217076">
    <property type="component" value="Unassembled WGS sequence"/>
</dbReference>
<dbReference type="STRING" id="83401.SAMN05421742_102195"/>
<dbReference type="InterPro" id="IPR050678">
    <property type="entry name" value="DNA_Partitioning_ATPase"/>
</dbReference>
<evidence type="ECO:0000256" key="1">
    <source>
        <dbReference type="SAM" id="MobiDB-lite"/>
    </source>
</evidence>
<organism evidence="2 3">
    <name type="scientific">Roseospirillum parvum</name>
    <dbReference type="NCBI Taxonomy" id="83401"/>
    <lineage>
        <taxon>Bacteria</taxon>
        <taxon>Pseudomonadati</taxon>
        <taxon>Pseudomonadota</taxon>
        <taxon>Alphaproteobacteria</taxon>
        <taxon>Rhodospirillales</taxon>
        <taxon>Rhodospirillaceae</taxon>
        <taxon>Roseospirillum</taxon>
    </lineage>
</organism>
<evidence type="ECO:0000313" key="3">
    <source>
        <dbReference type="Proteomes" id="UP000217076"/>
    </source>
</evidence>
<protein>
    <submittedName>
        <fullName evidence="2">Chromosome partitioning protein</fullName>
    </submittedName>
</protein>
<name>A0A1G7WGN6_9PROT</name>